<reference evidence="2" key="1">
    <citation type="journal article" date="2019" name="Int. J. Syst. Evol. Microbiol.">
        <title>The Global Catalogue of Microorganisms (GCM) 10K type strain sequencing project: providing services to taxonomists for standard genome sequencing and annotation.</title>
        <authorList>
            <consortium name="The Broad Institute Genomics Platform"/>
            <consortium name="The Broad Institute Genome Sequencing Center for Infectious Disease"/>
            <person name="Wu L."/>
            <person name="Ma J."/>
        </authorList>
    </citation>
    <scope>NUCLEOTIDE SEQUENCE [LARGE SCALE GENOMIC DNA]</scope>
    <source>
        <strain evidence="2">CCUG 46385</strain>
    </source>
</reference>
<accession>A0ABV9QND0</accession>
<keyword evidence="2" id="KW-1185">Reference proteome</keyword>
<dbReference type="Gene3D" id="2.30.110.40">
    <property type="entry name" value="Phage tail tube protein"/>
    <property type="match status" value="1"/>
</dbReference>
<dbReference type="SUPFAM" id="SSF69279">
    <property type="entry name" value="Phage tail proteins"/>
    <property type="match status" value="1"/>
</dbReference>
<dbReference type="RefSeq" id="WP_379789023.1">
    <property type="nucleotide sequence ID" value="NZ_JBHSHL010000051.1"/>
</dbReference>
<dbReference type="EMBL" id="JBHSHL010000051">
    <property type="protein sequence ID" value="MFC4805458.1"/>
    <property type="molecule type" value="Genomic_DNA"/>
</dbReference>
<evidence type="ECO:0000313" key="1">
    <source>
        <dbReference type="EMBL" id="MFC4805458.1"/>
    </source>
</evidence>
<comment type="caution">
    <text evidence="1">The sequence shown here is derived from an EMBL/GenBank/DDBJ whole genome shotgun (WGS) entry which is preliminary data.</text>
</comment>
<gene>
    <name evidence="1" type="ORF">ACFO4R_10285</name>
</gene>
<dbReference type="InterPro" id="IPR018989">
    <property type="entry name" value="DUF2001"/>
</dbReference>
<dbReference type="Proteomes" id="UP001595916">
    <property type="component" value="Unassembled WGS sequence"/>
</dbReference>
<dbReference type="Pfam" id="PF09393">
    <property type="entry name" value="DUF2001"/>
    <property type="match status" value="1"/>
</dbReference>
<name>A0ABV9QND0_9FIRM</name>
<organism evidence="1 2">
    <name type="scientific">Filifactor villosus</name>
    <dbReference type="NCBI Taxonomy" id="29374"/>
    <lineage>
        <taxon>Bacteria</taxon>
        <taxon>Bacillati</taxon>
        <taxon>Bacillota</taxon>
        <taxon>Clostridia</taxon>
        <taxon>Peptostreptococcales</taxon>
        <taxon>Filifactoraceae</taxon>
        <taxon>Filifactor</taxon>
    </lineage>
</organism>
<protein>
    <submittedName>
        <fullName evidence="1">Phage tail tube protein</fullName>
    </submittedName>
</protein>
<dbReference type="InterPro" id="IPR038628">
    <property type="entry name" value="XkdM-like_sf"/>
</dbReference>
<proteinExistence type="predicted"/>
<sequence length="161" mass="18385">MGEYLRSEDFTNGKDGQIQFIKDGEVITLYGSQKFKASTTPKTSQRGQIGTRNKQTKISGFENKISITADYWTVGLMTEWLQEFKKTGKFPKIDCQVINHDKGTSLGKMSKVYFDLIPSGDITLQELDESNEDGLRNEFEFSFRDWDSLENFTRPAAIGRE</sequence>
<evidence type="ECO:0000313" key="2">
    <source>
        <dbReference type="Proteomes" id="UP001595916"/>
    </source>
</evidence>